<dbReference type="GO" id="GO:0016491">
    <property type="term" value="F:oxidoreductase activity"/>
    <property type="evidence" value="ECO:0007669"/>
    <property type="project" value="InterPro"/>
</dbReference>
<dbReference type="PANTHER" id="PTHR10742">
    <property type="entry name" value="FLAVIN MONOAMINE OXIDASE"/>
    <property type="match status" value="1"/>
</dbReference>
<protein>
    <recommendedName>
        <fullName evidence="2">Amine oxidase domain-containing protein</fullName>
    </recommendedName>
</protein>
<dbReference type="SUPFAM" id="SSF54373">
    <property type="entry name" value="FAD-linked reductases, C-terminal domain"/>
    <property type="match status" value="1"/>
</dbReference>
<feature type="domain" description="Amine oxidase" evidence="2">
    <location>
        <begin position="1"/>
        <end position="195"/>
    </location>
</feature>
<dbReference type="Gene3D" id="3.50.50.60">
    <property type="entry name" value="FAD/NAD(P)-binding domain"/>
    <property type="match status" value="1"/>
</dbReference>
<sequence length="207" mass="22575">VPISVLQRGCIRFEPPLPQPKVAAIGRVRMGNAIKLVMQFSRRFWRDDMYDVVCPGEFVPEFWMLDHPITDPTAGPPNVMIGFLAGENADGASALGSETSQRLFLEQLDKIYGSESDPRPASSSLVRGQMVDWSKEQYVYGAYTYPSFGAELGDRSLIAAPLASRLFFAGEATNEAINPCMQGAMQTAERAAAQIKAALSAAPRSKL</sequence>
<dbReference type="AlphaFoldDB" id="A0AAD3DTU4"/>
<dbReference type="Pfam" id="PF01593">
    <property type="entry name" value="Amino_oxidase"/>
    <property type="match status" value="1"/>
</dbReference>
<evidence type="ECO:0000256" key="1">
    <source>
        <dbReference type="ARBA" id="ARBA00005995"/>
    </source>
</evidence>
<keyword evidence="4" id="KW-1185">Reference proteome</keyword>
<feature type="non-terminal residue" evidence="3">
    <location>
        <position position="207"/>
    </location>
</feature>
<dbReference type="PANTHER" id="PTHR10742:SF418">
    <property type="entry name" value="AMINE OXIDASE DOMAIN-CONTAINING PROTEIN"/>
    <property type="match status" value="1"/>
</dbReference>
<dbReference type="InterPro" id="IPR002937">
    <property type="entry name" value="Amino_oxidase"/>
</dbReference>
<comment type="similarity">
    <text evidence="1">Belongs to the flavin monoamine oxidase family.</text>
</comment>
<dbReference type="InterPro" id="IPR036188">
    <property type="entry name" value="FAD/NAD-bd_sf"/>
</dbReference>
<dbReference type="Proteomes" id="UP001054857">
    <property type="component" value="Unassembled WGS sequence"/>
</dbReference>
<evidence type="ECO:0000313" key="3">
    <source>
        <dbReference type="EMBL" id="GFR47743.1"/>
    </source>
</evidence>
<accession>A0AAD3DTU4</accession>
<organism evidence="3 4">
    <name type="scientific">Astrephomene gubernaculifera</name>
    <dbReference type="NCBI Taxonomy" id="47775"/>
    <lineage>
        <taxon>Eukaryota</taxon>
        <taxon>Viridiplantae</taxon>
        <taxon>Chlorophyta</taxon>
        <taxon>core chlorophytes</taxon>
        <taxon>Chlorophyceae</taxon>
        <taxon>CS clade</taxon>
        <taxon>Chlamydomonadales</taxon>
        <taxon>Astrephomenaceae</taxon>
        <taxon>Astrephomene</taxon>
    </lineage>
</organism>
<gene>
    <name evidence="3" type="ORF">Agub_g9508</name>
</gene>
<proteinExistence type="inferred from homology"/>
<evidence type="ECO:0000259" key="2">
    <source>
        <dbReference type="Pfam" id="PF01593"/>
    </source>
</evidence>
<dbReference type="InterPro" id="IPR050281">
    <property type="entry name" value="Flavin_monoamine_oxidase"/>
</dbReference>
<name>A0AAD3DTU4_9CHLO</name>
<evidence type="ECO:0000313" key="4">
    <source>
        <dbReference type="Proteomes" id="UP001054857"/>
    </source>
</evidence>
<dbReference type="EMBL" id="BMAR01000019">
    <property type="protein sequence ID" value="GFR47743.1"/>
    <property type="molecule type" value="Genomic_DNA"/>
</dbReference>
<reference evidence="3 4" key="1">
    <citation type="journal article" date="2021" name="Sci. Rep.">
        <title>Genome sequencing of the multicellular alga Astrephomene provides insights into convergent evolution of germ-soma differentiation.</title>
        <authorList>
            <person name="Yamashita S."/>
            <person name="Yamamoto K."/>
            <person name="Matsuzaki R."/>
            <person name="Suzuki S."/>
            <person name="Yamaguchi H."/>
            <person name="Hirooka S."/>
            <person name="Minakuchi Y."/>
            <person name="Miyagishima S."/>
            <person name="Kawachi M."/>
            <person name="Toyoda A."/>
            <person name="Nozaki H."/>
        </authorList>
    </citation>
    <scope>NUCLEOTIDE SEQUENCE [LARGE SCALE GENOMIC DNA]</scope>
    <source>
        <strain evidence="3 4">NIES-4017</strain>
    </source>
</reference>
<comment type="caution">
    <text evidence="3">The sequence shown here is derived from an EMBL/GenBank/DDBJ whole genome shotgun (WGS) entry which is preliminary data.</text>
</comment>
<dbReference type="SUPFAM" id="SSF51905">
    <property type="entry name" value="FAD/NAD(P)-binding domain"/>
    <property type="match status" value="1"/>
</dbReference>